<keyword evidence="4 10" id="KW-0812">Transmembrane</keyword>
<dbReference type="CDD" id="cd14966">
    <property type="entry name" value="7tmD_STE3"/>
    <property type="match status" value="1"/>
</dbReference>
<keyword evidence="5 10" id="KW-1133">Transmembrane helix</keyword>
<name>G8H2I8_9BASI</name>
<dbReference type="InterPro" id="IPR001499">
    <property type="entry name" value="GPCR_STE3"/>
</dbReference>
<evidence type="ECO:0000313" key="11">
    <source>
        <dbReference type="EMBL" id="AER30194.1"/>
    </source>
</evidence>
<keyword evidence="3" id="KW-0589">Pheromone response</keyword>
<dbReference type="GO" id="GO:0005886">
    <property type="term" value="C:plasma membrane"/>
    <property type="evidence" value="ECO:0007669"/>
    <property type="project" value="TreeGrafter"/>
</dbReference>
<evidence type="ECO:0000256" key="1">
    <source>
        <dbReference type="ARBA" id="ARBA00004141"/>
    </source>
</evidence>
<feature type="transmembrane region" description="Helical" evidence="10">
    <location>
        <begin position="203"/>
        <end position="227"/>
    </location>
</feature>
<dbReference type="PANTHER" id="PTHR28097">
    <property type="entry name" value="PHEROMONE A FACTOR RECEPTOR"/>
    <property type="match status" value="1"/>
</dbReference>
<evidence type="ECO:0000256" key="4">
    <source>
        <dbReference type="ARBA" id="ARBA00022692"/>
    </source>
</evidence>
<dbReference type="GO" id="GO:0000750">
    <property type="term" value="P:pheromone-dependent signal transduction involved in conjugation with cellular fusion"/>
    <property type="evidence" value="ECO:0007669"/>
    <property type="project" value="TreeGrafter"/>
</dbReference>
<evidence type="ECO:0000256" key="8">
    <source>
        <dbReference type="ARBA" id="ARBA00023170"/>
    </source>
</evidence>
<keyword evidence="9" id="KW-0807">Transducer</keyword>
<dbReference type="PRINTS" id="PR00899">
    <property type="entry name" value="GPCRSTE3"/>
</dbReference>
<feature type="transmembrane region" description="Helical" evidence="10">
    <location>
        <begin position="115"/>
        <end position="132"/>
    </location>
</feature>
<dbReference type="EMBL" id="JN246579">
    <property type="protein sequence ID" value="AER30194.1"/>
    <property type="molecule type" value="Genomic_DNA"/>
</dbReference>
<evidence type="ECO:0000256" key="7">
    <source>
        <dbReference type="ARBA" id="ARBA00023136"/>
    </source>
</evidence>
<dbReference type="GO" id="GO:0004932">
    <property type="term" value="F:mating-type factor pheromone receptor activity"/>
    <property type="evidence" value="ECO:0007669"/>
    <property type="project" value="InterPro"/>
</dbReference>
<evidence type="ECO:0000256" key="6">
    <source>
        <dbReference type="ARBA" id="ARBA00023040"/>
    </source>
</evidence>
<feature type="transmembrane region" description="Helical" evidence="10">
    <location>
        <begin position="36"/>
        <end position="55"/>
    </location>
</feature>
<protein>
    <submittedName>
        <fullName evidence="11">Mating pheromone receptor a2</fullName>
    </submittedName>
</protein>
<dbReference type="AlphaFoldDB" id="G8H2I8"/>
<reference evidence="11" key="1">
    <citation type="journal article" date="2011" name="BMC Evol. Biol.">
        <title>Evidence for maintenance of sex determinants but not of sexual stages in red yeasts, a group of early diverged basidiomycetes.</title>
        <authorList>
            <person name="Coelho M.A."/>
            <person name="Goncalves P."/>
            <person name="Sampaio J.P."/>
        </authorList>
    </citation>
    <scope>NUCLEOTIDE SEQUENCE</scope>
    <source>
        <strain evidence="11">CBS 6084</strain>
    </source>
</reference>
<accession>G8H2I8</accession>
<feature type="transmembrane region" description="Helical" evidence="10">
    <location>
        <begin position="160"/>
        <end position="182"/>
    </location>
</feature>
<evidence type="ECO:0000256" key="10">
    <source>
        <dbReference type="SAM" id="Phobius"/>
    </source>
</evidence>
<keyword evidence="8 11" id="KW-0675">Receptor</keyword>
<keyword evidence="6" id="KW-0297">G-protein coupled receptor</keyword>
<dbReference type="PANTHER" id="PTHR28097:SF1">
    <property type="entry name" value="PHEROMONE A FACTOR RECEPTOR"/>
    <property type="match status" value="1"/>
</dbReference>
<sequence length="361" mass="40697">MSWQLAYAVLSGLLVLLNSVPLYWQFVQGNSGPIAMGVWVVLTNVIEFVNAVLWYHDDVDRAPVWCDIRVKLAIGQEVGRVAAVFCIARFLADIVSPRATAITRKDRRRRAIQDYLLSFGVPGVIMACHVLYQPNRYRLVRGRGCQVTQVMTWPTLILRIVWSPLFAVGGTLYSAYTVYRLIRHRRNFGRVVAGAHSALTTARFIRLGAVSMAYLCVGVPLSVWSAIVNIQSSGRYYDYSWTYTHSAWKVHPVTYGDEPAHDFTSWANVIVGLIFFAAFGFGTEAITAYKRICSVLRLQPSHQSDSSRARNWMRQLRAGRWAESSHENRRPPHLAPAFTIGQDVGVKHGVKVVIEEEQDIV</sequence>
<evidence type="ECO:0000256" key="9">
    <source>
        <dbReference type="ARBA" id="ARBA00023224"/>
    </source>
</evidence>
<gene>
    <name evidence="11" type="primary">STE3</name>
</gene>
<organism evidence="11">
    <name type="scientific">Rhodotorula diobovata</name>
    <dbReference type="NCBI Taxonomy" id="5288"/>
    <lineage>
        <taxon>Eukaryota</taxon>
        <taxon>Fungi</taxon>
        <taxon>Dikarya</taxon>
        <taxon>Basidiomycota</taxon>
        <taxon>Pucciniomycotina</taxon>
        <taxon>Microbotryomycetes</taxon>
        <taxon>Sporidiobolales</taxon>
        <taxon>Sporidiobolaceae</taxon>
        <taxon>Rhodotorula</taxon>
    </lineage>
</organism>
<comment type="similarity">
    <text evidence="2">Belongs to the G-protein coupled receptor 4 family.</text>
</comment>
<evidence type="ECO:0000256" key="3">
    <source>
        <dbReference type="ARBA" id="ARBA00022507"/>
    </source>
</evidence>
<comment type="subcellular location">
    <subcellularLocation>
        <location evidence="1">Membrane</location>
        <topology evidence="1">Multi-pass membrane protein</topology>
    </subcellularLocation>
</comment>
<feature type="transmembrane region" description="Helical" evidence="10">
    <location>
        <begin position="266"/>
        <end position="289"/>
    </location>
</feature>
<feature type="transmembrane region" description="Helical" evidence="10">
    <location>
        <begin position="6"/>
        <end position="24"/>
    </location>
</feature>
<proteinExistence type="inferred from homology"/>
<dbReference type="Pfam" id="PF02076">
    <property type="entry name" value="STE3"/>
    <property type="match status" value="1"/>
</dbReference>
<evidence type="ECO:0000256" key="2">
    <source>
        <dbReference type="ARBA" id="ARBA00011085"/>
    </source>
</evidence>
<keyword evidence="7 10" id="KW-0472">Membrane</keyword>
<evidence type="ECO:0000256" key="5">
    <source>
        <dbReference type="ARBA" id="ARBA00022989"/>
    </source>
</evidence>